<dbReference type="Proteomes" id="UP001258994">
    <property type="component" value="Chromosome"/>
</dbReference>
<dbReference type="SUPFAM" id="SSF160935">
    <property type="entry name" value="VPA0735-like"/>
    <property type="match status" value="1"/>
</dbReference>
<organism evidence="4 5">
    <name type="scientific">Thalassotalea psychrophila</name>
    <dbReference type="NCBI Taxonomy" id="3065647"/>
    <lineage>
        <taxon>Bacteria</taxon>
        <taxon>Pseudomonadati</taxon>
        <taxon>Pseudomonadota</taxon>
        <taxon>Gammaproteobacteria</taxon>
        <taxon>Alteromonadales</taxon>
        <taxon>Colwelliaceae</taxon>
        <taxon>Thalassotalea</taxon>
    </lineage>
</organism>
<dbReference type="Pfam" id="PF06742">
    <property type="entry name" value="DUF1214"/>
    <property type="match status" value="1"/>
</dbReference>
<dbReference type="InterPro" id="IPR010679">
    <property type="entry name" value="DUF1254"/>
</dbReference>
<evidence type="ECO:0000313" key="5">
    <source>
        <dbReference type="Proteomes" id="UP001258994"/>
    </source>
</evidence>
<evidence type="ECO:0000259" key="2">
    <source>
        <dbReference type="Pfam" id="PF06742"/>
    </source>
</evidence>
<feature type="domain" description="DUF1214" evidence="2">
    <location>
        <begin position="361"/>
        <end position="467"/>
    </location>
</feature>
<protein>
    <submittedName>
        <fullName evidence="4">DUF1254 domain-containing protein</fullName>
    </submittedName>
</protein>
<proteinExistence type="predicted"/>
<feature type="domain" description="DUF1254" evidence="3">
    <location>
        <begin position="106"/>
        <end position="198"/>
    </location>
</feature>
<keyword evidence="1" id="KW-0732">Signal</keyword>
<name>A0ABY9TZE6_9GAMM</name>
<dbReference type="InterPro" id="IPR010621">
    <property type="entry name" value="DUF1214"/>
</dbReference>
<accession>A0ABY9TZE6</accession>
<dbReference type="InterPro" id="IPR037049">
    <property type="entry name" value="DUF1214_C_sf"/>
</dbReference>
<evidence type="ECO:0000256" key="1">
    <source>
        <dbReference type="SAM" id="SignalP"/>
    </source>
</evidence>
<gene>
    <name evidence="4" type="ORF">RGQ13_09455</name>
</gene>
<feature type="signal peptide" evidence="1">
    <location>
        <begin position="1"/>
        <end position="23"/>
    </location>
</feature>
<dbReference type="Gene3D" id="1.10.3360.10">
    <property type="entry name" value="VPA0735-like domain"/>
    <property type="match status" value="1"/>
</dbReference>
<dbReference type="EMBL" id="CP134145">
    <property type="protein sequence ID" value="WNC74198.1"/>
    <property type="molecule type" value="Genomic_DNA"/>
</dbReference>
<keyword evidence="5" id="KW-1185">Reference proteome</keyword>
<feature type="chain" id="PRO_5045623647" evidence="1">
    <location>
        <begin position="24"/>
        <end position="482"/>
    </location>
</feature>
<evidence type="ECO:0000259" key="3">
    <source>
        <dbReference type="Pfam" id="PF06863"/>
    </source>
</evidence>
<dbReference type="Pfam" id="PF06863">
    <property type="entry name" value="DUF1254"/>
    <property type="match status" value="1"/>
</dbReference>
<dbReference type="PANTHER" id="PTHR36509:SF3">
    <property type="entry name" value="SIGNAL PEPTIDE PROTEIN"/>
    <property type="match status" value="1"/>
</dbReference>
<evidence type="ECO:0000313" key="4">
    <source>
        <dbReference type="EMBL" id="WNC74198.1"/>
    </source>
</evidence>
<sequence length="482" mass="54561">MKLIQNLIGLAIATLIASSPVIAEETHKTRIGDLSFTNTFETGYPTDKTVETLFNEMDFQRATQAYIWSIPYVSFAQWQHTFTNDLGAKNGQIVLHETYRDKLGGLTYNTTTPYVLAFVHMEQDPWIVEIPEGDVRGQMSNMWQLGLAVITKPGKYLMVGPESKMPENTEGYEVVNFDTNTGFVGLRLMSTNANTRKTVLENIKIYPYSELENPQPRGYVETAERKYMAAHPRGIEYFKRLSDAINVNGPIHERDRLMMAMLKPLGIEKGKAFNPTPQQAKILTEAAFVGESMVKAIDFAGTDRLPLGHYADDSQWEVATTSPSDQRFENYDALDGRAAWFYEAVGNDVSMQGMTNGGWGQVYLTTYKDTDGDWIDGAENYKLHLPSKPPAKTFWSITVYETNTRTIIQNSTEKADLSSRHDLKVNKDGSIDLYFGPKAPKGMESNWIQTEAGRSWFPYFRFYSPEQSVVKGEWILPDIEKN</sequence>
<dbReference type="Gene3D" id="2.60.40.1610">
    <property type="entry name" value="Domain of unknown function DUF1254"/>
    <property type="match status" value="1"/>
</dbReference>
<reference evidence="5" key="1">
    <citation type="submission" date="2023-09" db="EMBL/GenBank/DDBJ databases">
        <authorList>
            <person name="Li S."/>
            <person name="Li X."/>
            <person name="Zhang C."/>
            <person name="Zhao Z."/>
        </authorList>
    </citation>
    <scope>NUCLEOTIDE SEQUENCE [LARGE SCALE GENOMIC DNA]</scope>
    <source>
        <strain evidence="5">SQ149</strain>
    </source>
</reference>
<dbReference type="InterPro" id="IPR037050">
    <property type="entry name" value="DUF1254_sf"/>
</dbReference>
<dbReference type="PANTHER" id="PTHR36509">
    <property type="entry name" value="BLL3101 PROTEIN"/>
    <property type="match status" value="1"/>
</dbReference>
<dbReference type="RefSeq" id="WP_348393305.1">
    <property type="nucleotide sequence ID" value="NZ_CP134145.1"/>
</dbReference>
<dbReference type="Gene3D" id="2.60.120.600">
    <property type="entry name" value="Domain of unknown function DUF1214, C-terminal domain"/>
    <property type="match status" value="1"/>
</dbReference>